<dbReference type="CDD" id="cd00140">
    <property type="entry name" value="beta_clamp"/>
    <property type="match status" value="1"/>
</dbReference>
<keyword evidence="5" id="KW-0808">Transferase</keyword>
<evidence type="ECO:0000256" key="8">
    <source>
        <dbReference type="ARBA" id="ARBA00022932"/>
    </source>
</evidence>
<keyword evidence="9" id="KW-0238">DNA-binding</keyword>
<protein>
    <recommendedName>
        <fullName evidence="3">Beta sliding clamp</fullName>
    </recommendedName>
    <alternativeName>
        <fullName evidence="11">Beta-clamp processivity factor</fullName>
    </alternativeName>
    <alternativeName>
        <fullName evidence="10">DNA polymerase III beta sliding clamp subunit</fullName>
    </alternativeName>
</protein>
<feature type="domain" description="DNA polymerase III beta sliding clamp C-terminal" evidence="14">
    <location>
        <begin position="305"/>
        <end position="425"/>
    </location>
</feature>
<evidence type="ECO:0000259" key="14">
    <source>
        <dbReference type="Pfam" id="PF02768"/>
    </source>
</evidence>
<dbReference type="Pfam" id="PF00712">
    <property type="entry name" value="DNA_pol3_beta"/>
    <property type="match status" value="1"/>
</dbReference>
<evidence type="ECO:0000256" key="1">
    <source>
        <dbReference type="ARBA" id="ARBA00004496"/>
    </source>
</evidence>
<comment type="subcellular location">
    <subcellularLocation>
        <location evidence="1">Cytoplasm</location>
    </subcellularLocation>
</comment>
<dbReference type="Gene3D" id="3.10.150.10">
    <property type="entry name" value="DNA Polymerase III, subunit A, domain 2"/>
    <property type="match status" value="3"/>
</dbReference>
<dbReference type="SUPFAM" id="SSF55979">
    <property type="entry name" value="DNA clamp"/>
    <property type="match status" value="3"/>
</dbReference>
<organism evidence="15 16">
    <name type="scientific">Candidatus Fokinia crypta</name>
    <dbReference type="NCBI Taxonomy" id="1920990"/>
    <lineage>
        <taxon>Bacteria</taxon>
        <taxon>Pseudomonadati</taxon>
        <taxon>Pseudomonadota</taxon>
        <taxon>Alphaproteobacteria</taxon>
        <taxon>Rickettsiales</taxon>
        <taxon>Candidatus Midichloriaceae</taxon>
        <taxon>Candidatus Fokinia</taxon>
    </lineage>
</organism>
<keyword evidence="8" id="KW-0239">DNA-directed DNA polymerase</keyword>
<evidence type="ECO:0000256" key="4">
    <source>
        <dbReference type="ARBA" id="ARBA00022490"/>
    </source>
</evidence>
<keyword evidence="16" id="KW-1185">Reference proteome</keyword>
<comment type="similarity">
    <text evidence="2">Belongs to the beta sliding clamp family.</text>
</comment>
<evidence type="ECO:0000256" key="7">
    <source>
        <dbReference type="ARBA" id="ARBA00022705"/>
    </source>
</evidence>
<evidence type="ECO:0000256" key="10">
    <source>
        <dbReference type="ARBA" id="ARBA00030988"/>
    </source>
</evidence>
<dbReference type="InterPro" id="IPR022637">
    <property type="entry name" value="DNA_polIII_beta_cen"/>
</dbReference>
<dbReference type="InterPro" id="IPR022635">
    <property type="entry name" value="DNA_polIII_beta_C"/>
</dbReference>
<evidence type="ECO:0000256" key="2">
    <source>
        <dbReference type="ARBA" id="ARBA00010752"/>
    </source>
</evidence>
<dbReference type="Pfam" id="PF02767">
    <property type="entry name" value="DNA_pol3_beta_2"/>
    <property type="match status" value="1"/>
</dbReference>
<name>A0ABZ0UPD6_9RICK</name>
<feature type="domain" description="DNA polymerase III beta sliding clamp central" evidence="13">
    <location>
        <begin position="216"/>
        <end position="300"/>
    </location>
</feature>
<dbReference type="PANTHER" id="PTHR30478:SF0">
    <property type="entry name" value="BETA SLIDING CLAMP"/>
    <property type="match status" value="1"/>
</dbReference>
<dbReference type="Proteomes" id="UP001325140">
    <property type="component" value="Chromosome"/>
</dbReference>
<dbReference type="InterPro" id="IPR022634">
    <property type="entry name" value="DNA_polIII_beta_N"/>
</dbReference>
<evidence type="ECO:0000313" key="16">
    <source>
        <dbReference type="Proteomes" id="UP001325140"/>
    </source>
</evidence>
<evidence type="ECO:0000313" key="15">
    <source>
        <dbReference type="EMBL" id="WPX97990.1"/>
    </source>
</evidence>
<dbReference type="PANTHER" id="PTHR30478">
    <property type="entry name" value="DNA POLYMERASE III SUBUNIT BETA"/>
    <property type="match status" value="1"/>
</dbReference>
<evidence type="ECO:0000256" key="3">
    <source>
        <dbReference type="ARBA" id="ARBA00021035"/>
    </source>
</evidence>
<keyword evidence="6" id="KW-0548">Nucleotidyltransferase</keyword>
<evidence type="ECO:0000256" key="11">
    <source>
        <dbReference type="ARBA" id="ARBA00033276"/>
    </source>
</evidence>
<sequence length="427" mass="47851">MNSVLRIERGKVVSALSVVQSIVERRNINPILSHVKVVVHPSGTMRFICTDMDVVVSSIINVEAIGIVQSRIAFTTPVSVFYEILRKMQEQYIDLDLSNAENGLLVVKTEDSQFKLVCSEVDKFPPLDIEEYHIKSSPLLSTSDASCRNFLMYVTAEELHHLISSSKYAISSSEISYHLNGICFQAIKANALPSGYECFDLLDSSSNKTTSHYDVEQVESFLLAVSTDTHRLATAAIPIQEGSLEVKEVIVPRKTVTELLKLTEGMEKQEKIDISMHERKIIFSTADVVIVSKLISSEFPSYREILKERYDKIVIVSRKGMIAAIDIVTSVIDDRMKPCQVSFSEDNVEISVESQIHTKGSGVKNIKSRTNGNIKFTIILNSRYVLDALNVIEEEQVEILMRDIESAIIIRGAGNQYSIHMIMPMQP</sequence>
<feature type="domain" description="DNA polymerase III beta sliding clamp N-terminal" evidence="12">
    <location>
        <begin position="5"/>
        <end position="127"/>
    </location>
</feature>
<dbReference type="SMART" id="SM00480">
    <property type="entry name" value="POL3Bc"/>
    <property type="match status" value="1"/>
</dbReference>
<evidence type="ECO:0000259" key="13">
    <source>
        <dbReference type="Pfam" id="PF02767"/>
    </source>
</evidence>
<evidence type="ECO:0000259" key="12">
    <source>
        <dbReference type="Pfam" id="PF00712"/>
    </source>
</evidence>
<reference evidence="15" key="1">
    <citation type="submission" date="2022-10" db="EMBL/GenBank/DDBJ databases">
        <title>Host association and intracellularity evolved multiple times independently in the Rickettsiales.</title>
        <authorList>
            <person name="Castelli M."/>
            <person name="Nardi T."/>
            <person name="Gammuto L."/>
            <person name="Bellinzona G."/>
            <person name="Sabaneyeva E."/>
            <person name="Potekhin A."/>
            <person name="Serra V."/>
            <person name="Petroni G."/>
            <person name="Sassera D."/>
        </authorList>
    </citation>
    <scope>NUCLEOTIDE SEQUENCE [LARGE SCALE GENOMIC DNA]</scope>
    <source>
        <strain evidence="15">US_Bl 11III1</strain>
    </source>
</reference>
<dbReference type="Pfam" id="PF02768">
    <property type="entry name" value="DNA_pol3_beta_3"/>
    <property type="match status" value="1"/>
</dbReference>
<proteinExistence type="inferred from homology"/>
<gene>
    <name evidence="15" type="ORF">Fokcrypt_00517</name>
</gene>
<evidence type="ECO:0000256" key="5">
    <source>
        <dbReference type="ARBA" id="ARBA00022679"/>
    </source>
</evidence>
<evidence type="ECO:0000256" key="9">
    <source>
        <dbReference type="ARBA" id="ARBA00023125"/>
    </source>
</evidence>
<keyword evidence="4" id="KW-0963">Cytoplasm</keyword>
<dbReference type="RefSeq" id="WP_323721968.1">
    <property type="nucleotide sequence ID" value="NZ_CP110343.1"/>
</dbReference>
<keyword evidence="7" id="KW-0235">DNA replication</keyword>
<evidence type="ECO:0000256" key="6">
    <source>
        <dbReference type="ARBA" id="ARBA00022695"/>
    </source>
</evidence>
<accession>A0ABZ0UPD6</accession>
<dbReference type="InterPro" id="IPR046938">
    <property type="entry name" value="DNA_clamp_sf"/>
</dbReference>
<dbReference type="InterPro" id="IPR001001">
    <property type="entry name" value="DNA_polIII_beta"/>
</dbReference>
<dbReference type="EMBL" id="CP110343">
    <property type="protein sequence ID" value="WPX97990.1"/>
    <property type="molecule type" value="Genomic_DNA"/>
</dbReference>